<dbReference type="Pfam" id="PF13610">
    <property type="entry name" value="DDE_Tnp_IS240"/>
    <property type="match status" value="1"/>
</dbReference>
<gene>
    <name evidence="2" type="ORF">ACFFGX_20580</name>
</gene>
<dbReference type="PANTHER" id="PTHR35528:SF3">
    <property type="entry name" value="BLL1675 PROTEIN"/>
    <property type="match status" value="1"/>
</dbReference>
<organism evidence="2 3">
    <name type="scientific">Azorhizophilus paspali</name>
    <name type="common">Azotobacter paspali</name>
    <dbReference type="NCBI Taxonomy" id="69963"/>
    <lineage>
        <taxon>Bacteria</taxon>
        <taxon>Pseudomonadati</taxon>
        <taxon>Pseudomonadota</taxon>
        <taxon>Gammaproteobacteria</taxon>
        <taxon>Pseudomonadales</taxon>
        <taxon>Pseudomonadaceae</taxon>
        <taxon>Azorhizophilus</taxon>
    </lineage>
</organism>
<dbReference type="PANTHER" id="PTHR35528">
    <property type="entry name" value="BLL1675 PROTEIN"/>
    <property type="match status" value="1"/>
</dbReference>
<evidence type="ECO:0000259" key="1">
    <source>
        <dbReference type="Pfam" id="PF13610"/>
    </source>
</evidence>
<name>A0ABV6SU45_AZOPA</name>
<evidence type="ECO:0000313" key="2">
    <source>
        <dbReference type="EMBL" id="MFC0711835.1"/>
    </source>
</evidence>
<sequence length="165" mass="18535">MQASSSPTQLIFLESFWGSLRVRGQWKYWYQAVDIAGNTVDVLLRAKHDKAAARRFLVCAIACQGEPETITIDKSGASRAALQAINTGRDTPIRIRQAKYLNNLVEQAPRAIKRIVRPMLGFKRFRCVRFILAGIEIMHAIAKGQMHFEGSIRLSPAQQFYSLAG</sequence>
<keyword evidence="3" id="KW-1185">Reference proteome</keyword>
<dbReference type="RefSeq" id="WP_376948911.1">
    <property type="nucleotide sequence ID" value="NZ_JBHLSS010000136.1"/>
</dbReference>
<comment type="caution">
    <text evidence="2">The sequence shown here is derived from an EMBL/GenBank/DDBJ whole genome shotgun (WGS) entry which is preliminary data.</text>
</comment>
<dbReference type="InterPro" id="IPR052183">
    <property type="entry name" value="IS_Transposase"/>
</dbReference>
<accession>A0ABV6SU45</accession>
<proteinExistence type="predicted"/>
<dbReference type="InterPro" id="IPR032874">
    <property type="entry name" value="DDE_dom"/>
</dbReference>
<protein>
    <submittedName>
        <fullName evidence="2">Transposase</fullName>
    </submittedName>
</protein>
<dbReference type="EMBL" id="JBHLSS010000136">
    <property type="protein sequence ID" value="MFC0711835.1"/>
    <property type="molecule type" value="Genomic_DNA"/>
</dbReference>
<evidence type="ECO:0000313" key="3">
    <source>
        <dbReference type="Proteomes" id="UP001589891"/>
    </source>
</evidence>
<dbReference type="Proteomes" id="UP001589891">
    <property type="component" value="Unassembled WGS sequence"/>
</dbReference>
<feature type="domain" description="DDE" evidence="1">
    <location>
        <begin position="20"/>
        <end position="145"/>
    </location>
</feature>
<reference evidence="2 3" key="1">
    <citation type="submission" date="2024-09" db="EMBL/GenBank/DDBJ databases">
        <authorList>
            <person name="Sun Q."/>
            <person name="Mori K."/>
        </authorList>
    </citation>
    <scope>NUCLEOTIDE SEQUENCE [LARGE SCALE GENOMIC DNA]</scope>
    <source>
        <strain evidence="2 3">NCAIM B.01794</strain>
    </source>
</reference>